<evidence type="ECO:0000313" key="2">
    <source>
        <dbReference type="EMBL" id="MFC4560351.1"/>
    </source>
</evidence>
<dbReference type="RefSeq" id="WP_378570423.1">
    <property type="nucleotide sequence ID" value="NZ_JBHSFQ010000001.1"/>
</dbReference>
<evidence type="ECO:0008006" key="4">
    <source>
        <dbReference type="Google" id="ProtNLM"/>
    </source>
</evidence>
<comment type="caution">
    <text evidence="2">The sequence shown here is derived from an EMBL/GenBank/DDBJ whole genome shotgun (WGS) entry which is preliminary data.</text>
</comment>
<feature type="transmembrane region" description="Helical" evidence="1">
    <location>
        <begin position="47"/>
        <end position="64"/>
    </location>
</feature>
<sequence length="67" mass="6890">MSLTLILVGAALVAVALFNRVPALHGRPGRRTPGFAPARLTEAGRATLTTVGGSLLIIAFFLALSGF</sequence>
<evidence type="ECO:0000313" key="3">
    <source>
        <dbReference type="Proteomes" id="UP001595923"/>
    </source>
</evidence>
<evidence type="ECO:0000256" key="1">
    <source>
        <dbReference type="SAM" id="Phobius"/>
    </source>
</evidence>
<keyword evidence="1" id="KW-0472">Membrane</keyword>
<organism evidence="2 3">
    <name type="scientific">Nocardiopsis mangrovi</name>
    <dbReference type="NCBI Taxonomy" id="1179818"/>
    <lineage>
        <taxon>Bacteria</taxon>
        <taxon>Bacillati</taxon>
        <taxon>Actinomycetota</taxon>
        <taxon>Actinomycetes</taxon>
        <taxon>Streptosporangiales</taxon>
        <taxon>Nocardiopsidaceae</taxon>
        <taxon>Nocardiopsis</taxon>
    </lineage>
</organism>
<dbReference type="EMBL" id="JBHSFQ010000001">
    <property type="protein sequence ID" value="MFC4560351.1"/>
    <property type="molecule type" value="Genomic_DNA"/>
</dbReference>
<reference evidence="3" key="1">
    <citation type="journal article" date="2019" name="Int. J. Syst. Evol. Microbiol.">
        <title>The Global Catalogue of Microorganisms (GCM) 10K type strain sequencing project: providing services to taxonomists for standard genome sequencing and annotation.</title>
        <authorList>
            <consortium name="The Broad Institute Genomics Platform"/>
            <consortium name="The Broad Institute Genome Sequencing Center for Infectious Disease"/>
            <person name="Wu L."/>
            <person name="Ma J."/>
        </authorList>
    </citation>
    <scope>NUCLEOTIDE SEQUENCE [LARGE SCALE GENOMIC DNA]</scope>
    <source>
        <strain evidence="3">XZYJ18</strain>
    </source>
</reference>
<proteinExistence type="predicted"/>
<keyword evidence="1" id="KW-0812">Transmembrane</keyword>
<dbReference type="Proteomes" id="UP001595923">
    <property type="component" value="Unassembled WGS sequence"/>
</dbReference>
<protein>
    <recommendedName>
        <fullName evidence="4">Preprotein translocase subunit SecG</fullName>
    </recommendedName>
</protein>
<keyword evidence="3" id="KW-1185">Reference proteome</keyword>
<accession>A0ABV9DNM8</accession>
<name>A0ABV9DNM8_9ACTN</name>
<keyword evidence="1" id="KW-1133">Transmembrane helix</keyword>
<gene>
    <name evidence="2" type="ORF">ACFO4E_00620</name>
</gene>